<evidence type="ECO:0000256" key="5">
    <source>
        <dbReference type="ARBA" id="ARBA00022459"/>
    </source>
</evidence>
<comment type="subcellular location">
    <subcellularLocation>
        <location evidence="3">Endoplasmic reticulum membrane</location>
    </subcellularLocation>
    <subcellularLocation>
        <location evidence="2">Nucleus membrane</location>
    </subcellularLocation>
</comment>
<dbReference type="GO" id="GO:0000742">
    <property type="term" value="P:karyogamy involved in conjugation with cellular fusion"/>
    <property type="evidence" value="ECO:0007669"/>
    <property type="project" value="InterPro"/>
</dbReference>
<evidence type="ECO:0000256" key="13">
    <source>
        <dbReference type="SAM" id="SignalP"/>
    </source>
</evidence>
<keyword evidence="12" id="KW-0539">Nucleus</keyword>
<evidence type="ECO:0000313" key="14">
    <source>
        <dbReference type="EMBL" id="KAK6956657.1"/>
    </source>
</evidence>
<dbReference type="GO" id="GO:0005789">
    <property type="term" value="C:endoplasmic reticulum membrane"/>
    <property type="evidence" value="ECO:0007669"/>
    <property type="project" value="UniProtKB-SubCell"/>
</dbReference>
<dbReference type="GO" id="GO:0031965">
    <property type="term" value="C:nuclear membrane"/>
    <property type="evidence" value="ECO:0007669"/>
    <property type="project" value="UniProtKB-SubCell"/>
</dbReference>
<evidence type="ECO:0000256" key="2">
    <source>
        <dbReference type="ARBA" id="ARBA00004126"/>
    </source>
</evidence>
<dbReference type="PANTHER" id="PTHR28012">
    <property type="entry name" value="NUCLEAR FUSION PROTEIN KAR5"/>
    <property type="match status" value="1"/>
</dbReference>
<evidence type="ECO:0000256" key="12">
    <source>
        <dbReference type="ARBA" id="ARBA00023242"/>
    </source>
</evidence>
<evidence type="ECO:0000256" key="3">
    <source>
        <dbReference type="ARBA" id="ARBA00004586"/>
    </source>
</evidence>
<accession>A0AAX6MW81</accession>
<evidence type="ECO:0000256" key="6">
    <source>
        <dbReference type="ARBA" id="ARBA00022692"/>
    </source>
</evidence>
<keyword evidence="8" id="KW-0256">Endoplasmic reticulum</keyword>
<comment type="similarity">
    <text evidence="4">Belongs to the KAR5 family.</text>
</comment>
<dbReference type="InterPro" id="IPR007292">
    <property type="entry name" value="Nuclear_fusion_Kar5"/>
</dbReference>
<keyword evidence="9" id="KW-1133">Transmembrane helix</keyword>
<name>A0AAX6MW81_9PEZI</name>
<organism evidence="14 15">
    <name type="scientific">Daldinia eschscholtzii</name>
    <dbReference type="NCBI Taxonomy" id="292717"/>
    <lineage>
        <taxon>Eukaryota</taxon>
        <taxon>Fungi</taxon>
        <taxon>Dikarya</taxon>
        <taxon>Ascomycota</taxon>
        <taxon>Pezizomycotina</taxon>
        <taxon>Sordariomycetes</taxon>
        <taxon>Xylariomycetidae</taxon>
        <taxon>Xylariales</taxon>
        <taxon>Hypoxylaceae</taxon>
        <taxon>Daldinia</taxon>
    </lineage>
</organism>
<evidence type="ECO:0000256" key="1">
    <source>
        <dbReference type="ARBA" id="ARBA00003389"/>
    </source>
</evidence>
<feature type="signal peptide" evidence="13">
    <location>
        <begin position="1"/>
        <end position="20"/>
    </location>
</feature>
<reference evidence="14 15" key="1">
    <citation type="journal article" date="2024" name="Front Chem Biol">
        <title>Unveiling the potential of Daldinia eschscholtzii MFLUCC 19-0629 through bioactivity and bioinformatics studies for enhanced sustainable agriculture production.</title>
        <authorList>
            <person name="Brooks S."/>
            <person name="Weaver J.A."/>
            <person name="Klomchit A."/>
            <person name="Alharthi S.A."/>
            <person name="Onlamun T."/>
            <person name="Nurani R."/>
            <person name="Vong T.K."/>
            <person name="Alberti F."/>
            <person name="Greco C."/>
        </authorList>
    </citation>
    <scope>NUCLEOTIDE SEQUENCE [LARGE SCALE GENOMIC DNA]</scope>
    <source>
        <strain evidence="14">MFLUCC 19-0629</strain>
    </source>
</reference>
<keyword evidence="5" id="KW-0415">Karyogamy</keyword>
<dbReference type="AlphaFoldDB" id="A0AAX6MW81"/>
<dbReference type="Proteomes" id="UP001369815">
    <property type="component" value="Unassembled WGS sequence"/>
</dbReference>
<gene>
    <name evidence="14" type="ORF">Daesc_001936</name>
</gene>
<keyword evidence="10" id="KW-0472">Membrane</keyword>
<comment type="function">
    <text evidence="1">Required for nuclear membrane fusion during karyogamy.</text>
</comment>
<evidence type="ECO:0000256" key="8">
    <source>
        <dbReference type="ARBA" id="ARBA00022824"/>
    </source>
</evidence>
<evidence type="ECO:0000256" key="10">
    <source>
        <dbReference type="ARBA" id="ARBA00023136"/>
    </source>
</evidence>
<protein>
    <submittedName>
        <fullName evidence="14">Uncharacterized protein</fullName>
    </submittedName>
</protein>
<keyword evidence="15" id="KW-1185">Reference proteome</keyword>
<comment type="caution">
    <text evidence="14">The sequence shown here is derived from an EMBL/GenBank/DDBJ whole genome shotgun (WGS) entry which is preliminary data.</text>
</comment>
<proteinExistence type="inferred from homology"/>
<feature type="chain" id="PRO_5043825415" evidence="13">
    <location>
        <begin position="21"/>
        <end position="317"/>
    </location>
</feature>
<evidence type="ECO:0000256" key="9">
    <source>
        <dbReference type="ARBA" id="ARBA00022989"/>
    </source>
</evidence>
<evidence type="ECO:0000256" key="4">
    <source>
        <dbReference type="ARBA" id="ARBA00010473"/>
    </source>
</evidence>
<keyword evidence="11" id="KW-0325">Glycoprotein</keyword>
<evidence type="ECO:0000256" key="7">
    <source>
        <dbReference type="ARBA" id="ARBA00022729"/>
    </source>
</evidence>
<dbReference type="EMBL" id="JBANMG010000002">
    <property type="protein sequence ID" value="KAK6956657.1"/>
    <property type="molecule type" value="Genomic_DNA"/>
</dbReference>
<dbReference type="PANTHER" id="PTHR28012:SF1">
    <property type="entry name" value="NUCLEAR FUSION PROTEIN KAR5"/>
    <property type="match status" value="1"/>
</dbReference>
<keyword evidence="7 13" id="KW-0732">Signal</keyword>
<dbReference type="GO" id="GO:0048288">
    <property type="term" value="P:nuclear membrane fusion involved in karyogamy"/>
    <property type="evidence" value="ECO:0007669"/>
    <property type="project" value="InterPro"/>
</dbReference>
<sequence length="317" mass="35218">MNSKKKIILLLLLQAYFVNGFSWRNAGKVKSAAEVVISSATTGSPLQQIAKSGSRLPSSYEITLKELRDLESEPLCHRTAARLLMNNCEVLEGKNEASVLTESGRKIRDFVDSYAASLAICDLERGSFQIPRECNNFREQILNQHIFLFQRLTKIMGKLTDDADEIFEERLNGLELRAKATGDRIDEISPKVDHLKDSLKSIEDFLLTQLKHSVKETTDAVSLGAHNAASLQKMLEVVLKGVLEGQAEVASTYEKSIRLANQRAEAAMDTAIQAVAVVAESAAHLRNQVELSHLQAIELESRQSNLEQVRNIIIATF</sequence>
<evidence type="ECO:0000256" key="11">
    <source>
        <dbReference type="ARBA" id="ARBA00023180"/>
    </source>
</evidence>
<evidence type="ECO:0000313" key="15">
    <source>
        <dbReference type="Proteomes" id="UP001369815"/>
    </source>
</evidence>
<keyword evidence="6" id="KW-0812">Transmembrane</keyword>